<accession>A0A6J5NTL8</accession>
<name>A0A6J5NTL8_9CAUD</name>
<organism evidence="1">
    <name type="scientific">uncultured Caudovirales phage</name>
    <dbReference type="NCBI Taxonomy" id="2100421"/>
    <lineage>
        <taxon>Viruses</taxon>
        <taxon>Duplodnaviria</taxon>
        <taxon>Heunggongvirae</taxon>
        <taxon>Uroviricota</taxon>
        <taxon>Caudoviricetes</taxon>
        <taxon>Peduoviridae</taxon>
        <taxon>Maltschvirus</taxon>
        <taxon>Maltschvirus maltsch</taxon>
    </lineage>
</organism>
<dbReference type="EMBL" id="LR796697">
    <property type="protein sequence ID" value="CAB4160395.1"/>
    <property type="molecule type" value="Genomic_DNA"/>
</dbReference>
<reference evidence="1" key="1">
    <citation type="submission" date="2020-04" db="EMBL/GenBank/DDBJ databases">
        <authorList>
            <person name="Chiriac C."/>
            <person name="Salcher M."/>
            <person name="Ghai R."/>
            <person name="Kavagutti S V."/>
        </authorList>
    </citation>
    <scope>NUCLEOTIDE SEQUENCE</scope>
</reference>
<proteinExistence type="predicted"/>
<protein>
    <submittedName>
        <fullName evidence="1">Uncharacterized protein</fullName>
    </submittedName>
</protein>
<evidence type="ECO:0000313" key="1">
    <source>
        <dbReference type="EMBL" id="CAB4160395.1"/>
    </source>
</evidence>
<sequence>MLRPIRLNPRLRDPERLQQIVKYQGNLTVTSNDTNIIPRDEAGNIQFQESAETNPLLIIEPVATRITLNSVLKVLDTRFQYFKFPATTRVIETPDVNIDLTIPELEDLPEPDLVYARYKPSEDFRLSDAAFSGILMDDVVDGQTQKNINGYFITKEIKNSGKDLRFFIKLQHKYQADSDGYGTAYFSIVLNSPDRGLFREWKGPYANQSEGNSTWGSIARNEIQTLQFEIIIRNEEFEIGETISIGAKAGKDQNTDSSYHFVIADQSYWVITDASKNVDEWNQEIS</sequence>
<gene>
    <name evidence="1" type="ORF">UFOVP723_166</name>
</gene>